<dbReference type="InterPro" id="IPR018338">
    <property type="entry name" value="Carbonic_anhydrase_a-class_CS"/>
</dbReference>
<keyword evidence="10" id="KW-1185">Reference proteome</keyword>
<evidence type="ECO:0000256" key="2">
    <source>
        <dbReference type="ARBA" id="ARBA00012925"/>
    </source>
</evidence>
<feature type="signal peptide" evidence="7">
    <location>
        <begin position="1"/>
        <end position="16"/>
    </location>
</feature>
<evidence type="ECO:0000313" key="9">
    <source>
        <dbReference type="EMBL" id="CAL1599367.1"/>
    </source>
</evidence>
<dbReference type="EMBL" id="OZ035845">
    <property type="protein sequence ID" value="CAL1599367.1"/>
    <property type="molecule type" value="Genomic_DNA"/>
</dbReference>
<dbReference type="EC" id="4.2.1.1" evidence="2 7"/>
<gene>
    <name evidence="9" type="ORF">KC01_LOCUS27652</name>
</gene>
<comment type="cofactor">
    <cofactor evidence="7">
        <name>Zn(2+)</name>
        <dbReference type="ChEBI" id="CHEBI:29105"/>
    </cofactor>
</comment>
<evidence type="ECO:0000256" key="4">
    <source>
        <dbReference type="ARBA" id="ARBA00022833"/>
    </source>
</evidence>
<dbReference type="SUPFAM" id="SSF51069">
    <property type="entry name" value="Carbonic anhydrase"/>
    <property type="match status" value="3"/>
</dbReference>
<dbReference type="InterPro" id="IPR036398">
    <property type="entry name" value="CA_dom_sf"/>
</dbReference>
<comment type="function">
    <text evidence="7">Reversible hydration of carbon dioxide.</text>
</comment>
<dbReference type="Pfam" id="PF00194">
    <property type="entry name" value="Carb_anhydrase"/>
    <property type="match status" value="3"/>
</dbReference>
<sequence length="891" mass="99126">MHILAAVLSLCWSVAGASTNGVEWCYTGCDHWKDIENSFCGGNSQSPIDIVPSQVKTNAQLGNFSFANFSNRDVFKSIENTGDTAKVHLMKDAVEFHGGGLKGTYTALQFHFHWGDTEHHPGSEHLIQGKRFTMEMHVVSVKKGYTLEQATADPEGVAVLGFLIEAMDNINKSEHWGKLTSHLNSSKVTMDLKEAISMNDLIGNVDLTKFYRYKGSLTTPMCNEVVLWTVFAEPVYVHADLLQHFPTKTKLSNVYRPKQELGGRVVHASPAVQLPPAHWCYSDVSHQHGCDYSPDHWGNLDNSFCSGSRQSPLDISSKDAMVNNYLDDFHFKNFDDKHVIELVINTGHTVKCMLKENLVEVSGGGLGHVYVALQFHFHWGDSSSNSGSEHQVDSTRFPMEMHIVTKRKDLTLDEAVKKGNGLAVLAFFIEDEPSPSSKEAWKLLTNYLSKIPHTGNNMTFSEKVSIDDLLGDVDRGSYYRYNGSLTTPSCNEAVVWTVFKHAVQVDHSLMKLFPTKMGYHNVYRPTQKLHNRTVYTSAASGVHQYTLLLLLLSSAQLMFFKAVIETQRQVQSQCISASAHRDTMIWLLVGVVLCVTSPLAQGATETFHWCYHDPTCDDSTWPLRAAQFCNGSRQSPINIVPANAKVDKNLGNFTFTNFDNKSVFNKIENTGETIKMGFNSGVKVSGGNLNVTYDSLQFHLHWGNGASVPGSEHTVNGKRYPMELHIVSIKSKFNGNSTLALDDSDGATALGFFIEAVDNTTNEPAAWRTLTSYLSKIALKGQSANVSDGISLDELVAGVDRSRYYRYKGSLTTPLCHEIVVWTVFKEPVKISKNLIDMFANTVRIGNETSSQFMTNVYRRIQPAQDVTHNASSRMTFSSALIVLIAAFWIK</sequence>
<organism evidence="9 10">
    <name type="scientific">Knipowitschia caucasica</name>
    <name type="common">Caucasian dwarf goby</name>
    <name type="synonym">Pomatoschistus caucasicus</name>
    <dbReference type="NCBI Taxonomy" id="637954"/>
    <lineage>
        <taxon>Eukaryota</taxon>
        <taxon>Metazoa</taxon>
        <taxon>Chordata</taxon>
        <taxon>Craniata</taxon>
        <taxon>Vertebrata</taxon>
        <taxon>Euteleostomi</taxon>
        <taxon>Actinopterygii</taxon>
        <taxon>Neopterygii</taxon>
        <taxon>Teleostei</taxon>
        <taxon>Neoteleostei</taxon>
        <taxon>Acanthomorphata</taxon>
        <taxon>Gobiaria</taxon>
        <taxon>Gobiiformes</taxon>
        <taxon>Gobioidei</taxon>
        <taxon>Gobiidae</taxon>
        <taxon>Gobiinae</taxon>
        <taxon>Knipowitschia</taxon>
    </lineage>
</organism>
<evidence type="ECO:0000256" key="5">
    <source>
        <dbReference type="ARBA" id="ARBA00023180"/>
    </source>
</evidence>
<evidence type="ECO:0000256" key="6">
    <source>
        <dbReference type="ARBA" id="ARBA00023239"/>
    </source>
</evidence>
<dbReference type="InterPro" id="IPR001148">
    <property type="entry name" value="CA_dom"/>
</dbReference>
<dbReference type="Proteomes" id="UP001497482">
    <property type="component" value="Chromosome 23"/>
</dbReference>
<dbReference type="PANTHER" id="PTHR18952">
    <property type="entry name" value="CARBONIC ANHYDRASE"/>
    <property type="match status" value="1"/>
</dbReference>
<evidence type="ECO:0000313" key="10">
    <source>
        <dbReference type="Proteomes" id="UP001497482"/>
    </source>
</evidence>
<feature type="domain" description="Alpha-carbonic anhydrase" evidence="8">
    <location>
        <begin position="277"/>
        <end position="538"/>
    </location>
</feature>
<keyword evidence="4 7" id="KW-0862">Zinc</keyword>
<keyword evidence="6 7" id="KW-0456">Lyase</keyword>
<dbReference type="Gene3D" id="3.10.200.10">
    <property type="entry name" value="Alpha carbonic anhydrase"/>
    <property type="match status" value="3"/>
</dbReference>
<dbReference type="GO" id="GO:0005886">
    <property type="term" value="C:plasma membrane"/>
    <property type="evidence" value="ECO:0007669"/>
    <property type="project" value="TreeGrafter"/>
</dbReference>
<proteinExistence type="inferred from homology"/>
<feature type="chain" id="PRO_5043102665" description="Carbonic anhydrase" evidence="7">
    <location>
        <begin position="17"/>
        <end position="891"/>
    </location>
</feature>
<keyword evidence="5" id="KW-0325">Glycoprotein</keyword>
<keyword evidence="3 7" id="KW-0479">Metal-binding</keyword>
<dbReference type="FunFam" id="3.10.200.10:FF:000003">
    <property type="entry name" value="Carbonic anhydrase 12"/>
    <property type="match status" value="2"/>
</dbReference>
<dbReference type="PROSITE" id="PS00162">
    <property type="entry name" value="ALPHA_CA_1"/>
    <property type="match status" value="3"/>
</dbReference>
<name>A0AAV2LJ18_KNICA</name>
<evidence type="ECO:0000256" key="7">
    <source>
        <dbReference type="RuleBase" id="RU367011"/>
    </source>
</evidence>
<dbReference type="InterPro" id="IPR023561">
    <property type="entry name" value="Carbonic_anhydrase_a-class"/>
</dbReference>
<evidence type="ECO:0000256" key="1">
    <source>
        <dbReference type="ARBA" id="ARBA00010718"/>
    </source>
</evidence>
<dbReference type="AlphaFoldDB" id="A0AAV2LJ18"/>
<comment type="catalytic activity">
    <reaction evidence="7">
        <text>hydrogencarbonate + H(+) = CO2 + H2O</text>
        <dbReference type="Rhea" id="RHEA:10748"/>
        <dbReference type="ChEBI" id="CHEBI:15377"/>
        <dbReference type="ChEBI" id="CHEBI:15378"/>
        <dbReference type="ChEBI" id="CHEBI:16526"/>
        <dbReference type="ChEBI" id="CHEBI:17544"/>
        <dbReference type="EC" id="4.2.1.1"/>
    </reaction>
</comment>
<dbReference type="GO" id="GO:0004089">
    <property type="term" value="F:carbonate dehydratase activity"/>
    <property type="evidence" value="ECO:0007669"/>
    <property type="project" value="UniProtKB-UniRule"/>
</dbReference>
<evidence type="ECO:0000259" key="8">
    <source>
        <dbReference type="PROSITE" id="PS51144"/>
    </source>
</evidence>
<dbReference type="PROSITE" id="PS51144">
    <property type="entry name" value="ALPHA_CA_2"/>
    <property type="match status" value="3"/>
</dbReference>
<dbReference type="GO" id="GO:0008270">
    <property type="term" value="F:zinc ion binding"/>
    <property type="evidence" value="ECO:0007669"/>
    <property type="project" value="UniProtKB-UniRule"/>
</dbReference>
<evidence type="ECO:0000256" key="3">
    <source>
        <dbReference type="ARBA" id="ARBA00022723"/>
    </source>
</evidence>
<feature type="domain" description="Alpha-carbonic anhydrase" evidence="8">
    <location>
        <begin position="22"/>
        <end position="270"/>
    </location>
</feature>
<feature type="domain" description="Alpha-carbonic anhydrase" evidence="8">
    <location>
        <begin position="607"/>
        <end position="873"/>
    </location>
</feature>
<protein>
    <recommendedName>
        <fullName evidence="2 7">Carbonic anhydrase</fullName>
        <ecNumber evidence="2 7">4.2.1.1</ecNumber>
    </recommendedName>
</protein>
<comment type="similarity">
    <text evidence="1 7">Belongs to the alpha-carbonic anhydrase family.</text>
</comment>
<dbReference type="SMART" id="SM01057">
    <property type="entry name" value="Carb_anhydrase"/>
    <property type="match status" value="3"/>
</dbReference>
<dbReference type="PANTHER" id="PTHR18952:SF200">
    <property type="entry name" value="CARBONIC ANHYDRASE"/>
    <property type="match status" value="1"/>
</dbReference>
<reference evidence="9 10" key="1">
    <citation type="submission" date="2024-04" db="EMBL/GenBank/DDBJ databases">
        <authorList>
            <person name="Waldvogel A.-M."/>
            <person name="Schoenle A."/>
        </authorList>
    </citation>
    <scope>NUCLEOTIDE SEQUENCE [LARGE SCALE GENOMIC DNA]</scope>
</reference>
<keyword evidence="7" id="KW-0732">Signal</keyword>
<accession>A0AAV2LJ18</accession>